<dbReference type="AlphaFoldDB" id="A0A4C1Z017"/>
<dbReference type="Proteomes" id="UP000299102">
    <property type="component" value="Unassembled WGS sequence"/>
</dbReference>
<accession>A0A4C1Z017</accession>
<sequence>MATEELVKEQFEFLGIDIDSIVLAKCVKLCEEYNIDPETLVEQWMAYSVSNLNGAPPTEEHLNALERKEFSKRGADHVSFEKTKKIEHSPPNYYKAPIDIQYPF</sequence>
<protein>
    <submittedName>
        <fullName evidence="2">DNA polymerase alpha subunit B</fullName>
    </submittedName>
</protein>
<dbReference type="Pfam" id="PF08418">
    <property type="entry name" value="Pol_alpha_B_N"/>
    <property type="match status" value="1"/>
</dbReference>
<dbReference type="Gene3D" id="1.10.8.530">
    <property type="entry name" value="DNA polymerase alpha-primase, subunit B, N-terminal domain"/>
    <property type="match status" value="1"/>
</dbReference>
<dbReference type="InterPro" id="IPR043034">
    <property type="entry name" value="DNA_pol_alpha_B_N_sf"/>
</dbReference>
<comment type="caution">
    <text evidence="2">The sequence shown here is derived from an EMBL/GenBank/DDBJ whole genome shotgun (WGS) entry which is preliminary data.</text>
</comment>
<evidence type="ECO:0000259" key="1">
    <source>
        <dbReference type="Pfam" id="PF08418"/>
    </source>
</evidence>
<proteinExistence type="predicted"/>
<dbReference type="STRING" id="151549.A0A4C1Z017"/>
<feature type="domain" description="DNA polymerase alpha subunit B N-terminal" evidence="1">
    <location>
        <begin position="6"/>
        <end position="72"/>
    </location>
</feature>
<evidence type="ECO:0000313" key="3">
    <source>
        <dbReference type="Proteomes" id="UP000299102"/>
    </source>
</evidence>
<reference evidence="2 3" key="1">
    <citation type="journal article" date="2019" name="Commun. Biol.">
        <title>The bagworm genome reveals a unique fibroin gene that provides high tensile strength.</title>
        <authorList>
            <person name="Kono N."/>
            <person name="Nakamura H."/>
            <person name="Ohtoshi R."/>
            <person name="Tomita M."/>
            <person name="Numata K."/>
            <person name="Arakawa K."/>
        </authorList>
    </citation>
    <scope>NUCLEOTIDE SEQUENCE [LARGE SCALE GENOMIC DNA]</scope>
</reference>
<dbReference type="InterPro" id="IPR013627">
    <property type="entry name" value="Pol_alpha_B_N"/>
</dbReference>
<keyword evidence="3" id="KW-1185">Reference proteome</keyword>
<dbReference type="OrthoDB" id="336885at2759"/>
<dbReference type="EMBL" id="BGZK01001441">
    <property type="protein sequence ID" value="GBP79987.1"/>
    <property type="molecule type" value="Genomic_DNA"/>
</dbReference>
<gene>
    <name evidence="2" type="primary">DNApol-alpha73</name>
    <name evidence="2" type="ORF">EVAR_77443_1</name>
</gene>
<organism evidence="2 3">
    <name type="scientific">Eumeta variegata</name>
    <name type="common">Bagworm moth</name>
    <name type="synonym">Eumeta japonica</name>
    <dbReference type="NCBI Taxonomy" id="151549"/>
    <lineage>
        <taxon>Eukaryota</taxon>
        <taxon>Metazoa</taxon>
        <taxon>Ecdysozoa</taxon>
        <taxon>Arthropoda</taxon>
        <taxon>Hexapoda</taxon>
        <taxon>Insecta</taxon>
        <taxon>Pterygota</taxon>
        <taxon>Neoptera</taxon>
        <taxon>Endopterygota</taxon>
        <taxon>Lepidoptera</taxon>
        <taxon>Glossata</taxon>
        <taxon>Ditrysia</taxon>
        <taxon>Tineoidea</taxon>
        <taxon>Psychidae</taxon>
        <taxon>Oiketicinae</taxon>
        <taxon>Eumeta</taxon>
    </lineage>
</organism>
<evidence type="ECO:0000313" key="2">
    <source>
        <dbReference type="EMBL" id="GBP79987.1"/>
    </source>
</evidence>
<name>A0A4C1Z017_EUMVA</name>